<evidence type="ECO:0000313" key="1">
    <source>
        <dbReference type="EMBL" id="CDW49783.1"/>
    </source>
</evidence>
<name>A0A0K2VH60_LEPSM</name>
<protein>
    <submittedName>
        <fullName evidence="1">Uncharacterized protein</fullName>
    </submittedName>
</protein>
<proteinExistence type="predicted"/>
<reference evidence="1" key="1">
    <citation type="submission" date="2014-05" db="EMBL/GenBank/DDBJ databases">
        <authorList>
            <person name="Chronopoulou M."/>
        </authorList>
    </citation>
    <scope>NUCLEOTIDE SEQUENCE</scope>
    <source>
        <tissue evidence="1">Whole organism</tissue>
    </source>
</reference>
<dbReference type="EMBL" id="HACA01032422">
    <property type="protein sequence ID" value="CDW49783.1"/>
    <property type="molecule type" value="Transcribed_RNA"/>
</dbReference>
<dbReference type="AlphaFoldDB" id="A0A0K2VH60"/>
<sequence length="24" mass="2773">MWLLPLQPRTSWTLYLCVPIGEGV</sequence>
<organism evidence="1">
    <name type="scientific">Lepeophtheirus salmonis</name>
    <name type="common">Salmon louse</name>
    <name type="synonym">Caligus salmonis</name>
    <dbReference type="NCBI Taxonomy" id="72036"/>
    <lineage>
        <taxon>Eukaryota</taxon>
        <taxon>Metazoa</taxon>
        <taxon>Ecdysozoa</taxon>
        <taxon>Arthropoda</taxon>
        <taxon>Crustacea</taxon>
        <taxon>Multicrustacea</taxon>
        <taxon>Hexanauplia</taxon>
        <taxon>Copepoda</taxon>
        <taxon>Siphonostomatoida</taxon>
        <taxon>Caligidae</taxon>
        <taxon>Lepeophtheirus</taxon>
    </lineage>
</organism>
<accession>A0A0K2VH60</accession>